<evidence type="ECO:0000259" key="2">
    <source>
        <dbReference type="Pfam" id="PF01583"/>
    </source>
</evidence>
<dbReference type="GO" id="GO:0004020">
    <property type="term" value="F:adenylylsulfate kinase activity"/>
    <property type="evidence" value="ECO:0007669"/>
    <property type="project" value="UniProtKB-EC"/>
</dbReference>
<dbReference type="InterPro" id="IPR027417">
    <property type="entry name" value="P-loop_NTPase"/>
</dbReference>
<evidence type="ECO:0000313" key="4">
    <source>
        <dbReference type="Proteomes" id="UP000253307"/>
    </source>
</evidence>
<organism evidence="3 4">
    <name type="scientific">SAR86 cluster bacterium</name>
    <dbReference type="NCBI Taxonomy" id="2030880"/>
    <lineage>
        <taxon>Bacteria</taxon>
        <taxon>Pseudomonadati</taxon>
        <taxon>Pseudomonadota</taxon>
        <taxon>Gammaproteobacteria</taxon>
        <taxon>SAR86 cluster</taxon>
    </lineage>
</organism>
<protein>
    <submittedName>
        <fullName evidence="3">Adenylyl-sulfate kinase</fullName>
        <ecNumber evidence="3">2.7.1.25</ecNumber>
    </submittedName>
</protein>
<dbReference type="InterPro" id="IPR059117">
    <property type="entry name" value="APS_kinase_dom"/>
</dbReference>
<dbReference type="EMBL" id="QOPE01000007">
    <property type="protein sequence ID" value="RCL42065.1"/>
    <property type="molecule type" value="Genomic_DNA"/>
</dbReference>
<dbReference type="Gene3D" id="3.40.50.300">
    <property type="entry name" value="P-loop containing nucleotide triphosphate hydrolases"/>
    <property type="match status" value="1"/>
</dbReference>
<evidence type="ECO:0000256" key="1">
    <source>
        <dbReference type="ARBA" id="ARBA00022679"/>
    </source>
</evidence>
<dbReference type="AlphaFoldDB" id="A0A368BY99"/>
<dbReference type="SUPFAM" id="SSF52540">
    <property type="entry name" value="P-loop containing nucleoside triphosphate hydrolases"/>
    <property type="match status" value="1"/>
</dbReference>
<comment type="caution">
    <text evidence="3">The sequence shown here is derived from an EMBL/GenBank/DDBJ whole genome shotgun (WGS) entry which is preliminary data.</text>
</comment>
<accession>A0A368BY99</accession>
<gene>
    <name evidence="3" type="ORF">DBW96_01425</name>
</gene>
<dbReference type="EC" id="2.7.1.25" evidence="3"/>
<proteinExistence type="predicted"/>
<dbReference type="Pfam" id="PF01583">
    <property type="entry name" value="APS_kinase"/>
    <property type="match status" value="1"/>
</dbReference>
<sequence length="136" mass="15844">MKILVMGLPGSGKTYLTERLVPLLEAAWYNADKVRTMANDWDFSESGRLRQSMRMKTFADFEKANGRFVVCDFVCPTKETRENFEPDIVIWLDTISSGRFEDTNKMFQKPESVDFHVTEWNETNHIEIAEKILKNV</sequence>
<name>A0A368BY99_9GAMM</name>
<evidence type="ECO:0000313" key="3">
    <source>
        <dbReference type="EMBL" id="RCL42065.1"/>
    </source>
</evidence>
<reference evidence="3 4" key="1">
    <citation type="journal article" date="2018" name="Microbiome">
        <title>Fine metagenomic profile of the Mediterranean stratified and mixed water columns revealed by assembly and recruitment.</title>
        <authorList>
            <person name="Haro-Moreno J.M."/>
            <person name="Lopez-Perez M."/>
            <person name="De La Torre J.R."/>
            <person name="Picazo A."/>
            <person name="Camacho A."/>
            <person name="Rodriguez-Valera F."/>
        </authorList>
    </citation>
    <scope>NUCLEOTIDE SEQUENCE [LARGE SCALE GENOMIC DNA]</scope>
    <source>
        <strain evidence="3">MED-G82</strain>
    </source>
</reference>
<keyword evidence="3" id="KW-0418">Kinase</keyword>
<dbReference type="Proteomes" id="UP000253307">
    <property type="component" value="Unassembled WGS sequence"/>
</dbReference>
<keyword evidence="1 3" id="KW-0808">Transferase</keyword>
<feature type="domain" description="APS kinase" evidence="2">
    <location>
        <begin position="3"/>
        <end position="83"/>
    </location>
</feature>